<feature type="chain" id="PRO_5022838024" evidence="1">
    <location>
        <begin position="27"/>
        <end position="104"/>
    </location>
</feature>
<evidence type="ECO:0000313" key="2">
    <source>
        <dbReference type="EMBL" id="TXG69080.1"/>
    </source>
</evidence>
<reference evidence="3" key="1">
    <citation type="journal article" date="2019" name="Gigascience">
        <title>De novo genome assembly of the endangered Acer yangbiense, a plant species with extremely small populations endemic to Yunnan Province, China.</title>
        <authorList>
            <person name="Yang J."/>
            <person name="Wariss H.M."/>
            <person name="Tao L."/>
            <person name="Zhang R."/>
            <person name="Yun Q."/>
            <person name="Hollingsworth P."/>
            <person name="Dao Z."/>
            <person name="Luo G."/>
            <person name="Guo H."/>
            <person name="Ma Y."/>
            <person name="Sun W."/>
        </authorList>
    </citation>
    <scope>NUCLEOTIDE SEQUENCE [LARGE SCALE GENOMIC DNA]</scope>
    <source>
        <strain evidence="3">cv. Malutang</strain>
    </source>
</reference>
<keyword evidence="1" id="KW-0732">Signal</keyword>
<evidence type="ECO:0000313" key="3">
    <source>
        <dbReference type="Proteomes" id="UP000323000"/>
    </source>
</evidence>
<feature type="signal peptide" evidence="1">
    <location>
        <begin position="1"/>
        <end position="26"/>
    </location>
</feature>
<evidence type="ECO:0000256" key="1">
    <source>
        <dbReference type="SAM" id="SignalP"/>
    </source>
</evidence>
<dbReference type="EMBL" id="VAHF01000002">
    <property type="protein sequence ID" value="TXG69080.1"/>
    <property type="molecule type" value="Genomic_DNA"/>
</dbReference>
<protein>
    <submittedName>
        <fullName evidence="2">Uncharacterized protein</fullName>
    </submittedName>
</protein>
<comment type="caution">
    <text evidence="2">The sequence shown here is derived from an EMBL/GenBank/DDBJ whole genome shotgun (WGS) entry which is preliminary data.</text>
</comment>
<proteinExistence type="predicted"/>
<accession>A0A5C7IIH5</accession>
<gene>
    <name evidence="2" type="ORF">EZV62_004015</name>
</gene>
<dbReference type="Proteomes" id="UP000323000">
    <property type="component" value="Chromosome 2"/>
</dbReference>
<dbReference type="OrthoDB" id="10481737at2759"/>
<dbReference type="AlphaFoldDB" id="A0A5C7IIH5"/>
<organism evidence="2 3">
    <name type="scientific">Acer yangbiense</name>
    <dbReference type="NCBI Taxonomy" id="1000413"/>
    <lineage>
        <taxon>Eukaryota</taxon>
        <taxon>Viridiplantae</taxon>
        <taxon>Streptophyta</taxon>
        <taxon>Embryophyta</taxon>
        <taxon>Tracheophyta</taxon>
        <taxon>Spermatophyta</taxon>
        <taxon>Magnoliopsida</taxon>
        <taxon>eudicotyledons</taxon>
        <taxon>Gunneridae</taxon>
        <taxon>Pentapetalae</taxon>
        <taxon>rosids</taxon>
        <taxon>malvids</taxon>
        <taxon>Sapindales</taxon>
        <taxon>Sapindaceae</taxon>
        <taxon>Hippocastanoideae</taxon>
        <taxon>Acereae</taxon>
        <taxon>Acer</taxon>
    </lineage>
</organism>
<sequence>MATKGRIDMLVRFSCLLLLLTGNSYSQRDKLLQADEIKDGDELLSAFGKFIAAGVVLLTIHLEQNASYKLGYVGSWHDGNNNLTDMATFQTQQRSIEGLLLISL</sequence>
<name>A0A5C7IIH5_9ROSI</name>
<keyword evidence="3" id="KW-1185">Reference proteome</keyword>